<evidence type="ECO:0000313" key="2">
    <source>
        <dbReference type="Proteomes" id="UP000012073"/>
    </source>
</evidence>
<protein>
    <submittedName>
        <fullName evidence="1">Uncharacterized protein</fullName>
    </submittedName>
</protein>
<dbReference type="Gramene" id="CDF38266">
    <property type="protein sequence ID" value="CDF38266"/>
    <property type="gene ID" value="CHC_T00000798001"/>
</dbReference>
<dbReference type="Proteomes" id="UP000012073">
    <property type="component" value="Unassembled WGS sequence"/>
</dbReference>
<evidence type="ECO:0000313" key="1">
    <source>
        <dbReference type="EMBL" id="CDF38266.1"/>
    </source>
</evidence>
<dbReference type="EMBL" id="HG001909">
    <property type="protein sequence ID" value="CDF38266.1"/>
    <property type="molecule type" value="Genomic_DNA"/>
</dbReference>
<dbReference type="KEGG" id="ccp:CHC_T00000798001"/>
<gene>
    <name evidence="1" type="ORF">CHC_T00000798001</name>
</gene>
<dbReference type="GeneID" id="17325872"/>
<reference evidence="2" key="1">
    <citation type="journal article" date="2013" name="Proc. Natl. Acad. Sci. U.S.A.">
        <title>Genome structure and metabolic features in the red seaweed Chondrus crispus shed light on evolution of the Archaeplastida.</title>
        <authorList>
            <person name="Collen J."/>
            <person name="Porcel B."/>
            <person name="Carre W."/>
            <person name="Ball S.G."/>
            <person name="Chaparro C."/>
            <person name="Tonon T."/>
            <person name="Barbeyron T."/>
            <person name="Michel G."/>
            <person name="Noel B."/>
            <person name="Valentin K."/>
            <person name="Elias M."/>
            <person name="Artiguenave F."/>
            <person name="Arun A."/>
            <person name="Aury J.M."/>
            <person name="Barbosa-Neto J.F."/>
            <person name="Bothwell J.H."/>
            <person name="Bouget F.Y."/>
            <person name="Brillet L."/>
            <person name="Cabello-Hurtado F."/>
            <person name="Capella-Gutierrez S."/>
            <person name="Charrier B."/>
            <person name="Cladiere L."/>
            <person name="Cock J.M."/>
            <person name="Coelho S.M."/>
            <person name="Colleoni C."/>
            <person name="Czjzek M."/>
            <person name="Da Silva C."/>
            <person name="Delage L."/>
            <person name="Denoeud F."/>
            <person name="Deschamps P."/>
            <person name="Dittami S.M."/>
            <person name="Gabaldon T."/>
            <person name="Gachon C.M."/>
            <person name="Groisillier A."/>
            <person name="Herve C."/>
            <person name="Jabbari K."/>
            <person name="Katinka M."/>
            <person name="Kloareg B."/>
            <person name="Kowalczyk N."/>
            <person name="Labadie K."/>
            <person name="Leblanc C."/>
            <person name="Lopez P.J."/>
            <person name="McLachlan D.H."/>
            <person name="Meslet-Cladiere L."/>
            <person name="Moustafa A."/>
            <person name="Nehr Z."/>
            <person name="Nyvall Collen P."/>
            <person name="Panaud O."/>
            <person name="Partensky F."/>
            <person name="Poulain J."/>
            <person name="Rensing S.A."/>
            <person name="Rousvoal S."/>
            <person name="Samson G."/>
            <person name="Symeonidi A."/>
            <person name="Weissenbach J."/>
            <person name="Zambounis A."/>
            <person name="Wincker P."/>
            <person name="Boyen C."/>
        </authorList>
    </citation>
    <scope>NUCLEOTIDE SEQUENCE [LARGE SCALE GENOMIC DNA]</scope>
    <source>
        <strain evidence="2">cv. Stackhouse</strain>
    </source>
</reference>
<keyword evidence="2" id="KW-1185">Reference proteome</keyword>
<dbReference type="RefSeq" id="XP_005718151.1">
    <property type="nucleotide sequence ID" value="XM_005718094.1"/>
</dbReference>
<accession>R7QLB0</accession>
<organism evidence="1 2">
    <name type="scientific">Chondrus crispus</name>
    <name type="common">Carrageen Irish moss</name>
    <name type="synonym">Polymorpha crispa</name>
    <dbReference type="NCBI Taxonomy" id="2769"/>
    <lineage>
        <taxon>Eukaryota</taxon>
        <taxon>Rhodophyta</taxon>
        <taxon>Florideophyceae</taxon>
        <taxon>Rhodymeniophycidae</taxon>
        <taxon>Gigartinales</taxon>
        <taxon>Gigartinaceae</taxon>
        <taxon>Chondrus</taxon>
    </lineage>
</organism>
<proteinExistence type="predicted"/>
<sequence>MKCYSTHRTALCFERLLPVTRQHTLSQPKLHSYPNHAFLSARVVPRSKHSVFQLLRIRLNAHPTGEARTVHLHHRLLATNRIAIRAHSHRVPVEQDHVTTCGTTVVLIA</sequence>
<dbReference type="AlphaFoldDB" id="R7QLB0"/>
<name>R7QLB0_CHOCR</name>